<sequence length="126" mass="14427">MANRIYNSICSSIGLLVSIVKAYDHFVLRDSVIVLFAFELHKRNPFGDPQVPAAERQIFRHLLAGEGVALFTYAILLSQPKERAKGRRIVTFSKAHKMSFDWSSTTAFWSFTVFCRKKWSSPLEMP</sequence>
<dbReference type="AlphaFoldDB" id="A0A2I0WHB0"/>
<dbReference type="EMBL" id="KZ502651">
    <property type="protein sequence ID" value="PKU75031.1"/>
    <property type="molecule type" value="Genomic_DNA"/>
</dbReference>
<dbReference type="Proteomes" id="UP000233837">
    <property type="component" value="Unassembled WGS sequence"/>
</dbReference>
<reference evidence="1 2" key="1">
    <citation type="journal article" date="2016" name="Sci. Rep.">
        <title>The Dendrobium catenatum Lindl. genome sequence provides insights into polysaccharide synthase, floral development and adaptive evolution.</title>
        <authorList>
            <person name="Zhang G.Q."/>
            <person name="Xu Q."/>
            <person name="Bian C."/>
            <person name="Tsai W.C."/>
            <person name="Yeh C.M."/>
            <person name="Liu K.W."/>
            <person name="Yoshida K."/>
            <person name="Zhang L.S."/>
            <person name="Chang S.B."/>
            <person name="Chen F."/>
            <person name="Shi Y."/>
            <person name="Su Y.Y."/>
            <person name="Zhang Y.Q."/>
            <person name="Chen L.J."/>
            <person name="Yin Y."/>
            <person name="Lin M."/>
            <person name="Huang H."/>
            <person name="Deng H."/>
            <person name="Wang Z.W."/>
            <person name="Zhu S.L."/>
            <person name="Zhao X."/>
            <person name="Deng C."/>
            <person name="Niu S.C."/>
            <person name="Huang J."/>
            <person name="Wang M."/>
            <person name="Liu G.H."/>
            <person name="Yang H.J."/>
            <person name="Xiao X.J."/>
            <person name="Hsiao Y.Y."/>
            <person name="Wu W.L."/>
            <person name="Chen Y.Y."/>
            <person name="Mitsuda N."/>
            <person name="Ohme-Takagi M."/>
            <person name="Luo Y.B."/>
            <person name="Van de Peer Y."/>
            <person name="Liu Z.J."/>
        </authorList>
    </citation>
    <scope>NUCLEOTIDE SEQUENCE [LARGE SCALE GENOMIC DNA]</scope>
    <source>
        <tissue evidence="1">The whole plant</tissue>
    </source>
</reference>
<reference evidence="1 2" key="2">
    <citation type="journal article" date="2017" name="Nature">
        <title>The Apostasia genome and the evolution of orchids.</title>
        <authorList>
            <person name="Zhang G.Q."/>
            <person name="Liu K.W."/>
            <person name="Li Z."/>
            <person name="Lohaus R."/>
            <person name="Hsiao Y.Y."/>
            <person name="Niu S.C."/>
            <person name="Wang J.Y."/>
            <person name="Lin Y.C."/>
            <person name="Xu Q."/>
            <person name="Chen L.J."/>
            <person name="Yoshida K."/>
            <person name="Fujiwara S."/>
            <person name="Wang Z.W."/>
            <person name="Zhang Y.Q."/>
            <person name="Mitsuda N."/>
            <person name="Wang M."/>
            <person name="Liu G.H."/>
            <person name="Pecoraro L."/>
            <person name="Huang H.X."/>
            <person name="Xiao X.J."/>
            <person name="Lin M."/>
            <person name="Wu X.Y."/>
            <person name="Wu W.L."/>
            <person name="Chen Y.Y."/>
            <person name="Chang S.B."/>
            <person name="Sakamoto S."/>
            <person name="Ohme-Takagi M."/>
            <person name="Yagi M."/>
            <person name="Zeng S.J."/>
            <person name="Shen C.Y."/>
            <person name="Yeh C.M."/>
            <person name="Luo Y.B."/>
            <person name="Tsai W.C."/>
            <person name="Van de Peer Y."/>
            <person name="Liu Z.J."/>
        </authorList>
    </citation>
    <scope>NUCLEOTIDE SEQUENCE [LARGE SCALE GENOMIC DNA]</scope>
    <source>
        <tissue evidence="1">The whole plant</tissue>
    </source>
</reference>
<accession>A0A2I0WHB0</accession>
<keyword evidence="2" id="KW-1185">Reference proteome</keyword>
<proteinExistence type="predicted"/>
<gene>
    <name evidence="1" type="ORF">MA16_Dca019959</name>
</gene>
<evidence type="ECO:0000313" key="2">
    <source>
        <dbReference type="Proteomes" id="UP000233837"/>
    </source>
</evidence>
<protein>
    <submittedName>
        <fullName evidence="1">Uncharacterized protein</fullName>
    </submittedName>
</protein>
<evidence type="ECO:0000313" key="1">
    <source>
        <dbReference type="EMBL" id="PKU75031.1"/>
    </source>
</evidence>
<organism evidence="1 2">
    <name type="scientific">Dendrobium catenatum</name>
    <dbReference type="NCBI Taxonomy" id="906689"/>
    <lineage>
        <taxon>Eukaryota</taxon>
        <taxon>Viridiplantae</taxon>
        <taxon>Streptophyta</taxon>
        <taxon>Embryophyta</taxon>
        <taxon>Tracheophyta</taxon>
        <taxon>Spermatophyta</taxon>
        <taxon>Magnoliopsida</taxon>
        <taxon>Liliopsida</taxon>
        <taxon>Asparagales</taxon>
        <taxon>Orchidaceae</taxon>
        <taxon>Epidendroideae</taxon>
        <taxon>Malaxideae</taxon>
        <taxon>Dendrobiinae</taxon>
        <taxon>Dendrobium</taxon>
    </lineage>
</organism>
<name>A0A2I0WHB0_9ASPA</name>